<evidence type="ECO:0000256" key="6">
    <source>
        <dbReference type="ARBA" id="ARBA00023141"/>
    </source>
</evidence>
<keyword evidence="7 9" id="KW-0456">Lyase</keyword>
<dbReference type="UniPathway" id="UPA00035">
    <property type="reaction ID" value="UER00044"/>
</dbReference>
<dbReference type="FunFam" id="3.20.20.70:FF:000037">
    <property type="entry name" value="Tryptophan synthase alpha chain"/>
    <property type="match status" value="1"/>
</dbReference>
<keyword evidence="4 9" id="KW-0028">Amino-acid biosynthesis</keyword>
<dbReference type="HAMAP" id="MF_00131">
    <property type="entry name" value="Trp_synth_alpha"/>
    <property type="match status" value="1"/>
</dbReference>
<protein>
    <recommendedName>
        <fullName evidence="9">Tryptophan synthase alpha chain</fullName>
        <ecNumber evidence="9">4.2.1.20</ecNumber>
    </recommendedName>
</protein>
<keyword evidence="12" id="KW-1185">Reference proteome</keyword>
<evidence type="ECO:0000256" key="2">
    <source>
        <dbReference type="ARBA" id="ARBA00004733"/>
    </source>
</evidence>
<evidence type="ECO:0000256" key="10">
    <source>
        <dbReference type="RuleBase" id="RU003662"/>
    </source>
</evidence>
<keyword evidence="6 9" id="KW-0057">Aromatic amino acid biosynthesis</keyword>
<dbReference type="InterPro" id="IPR013785">
    <property type="entry name" value="Aldolase_TIM"/>
</dbReference>
<proteinExistence type="inferred from homology"/>
<dbReference type="InterPro" id="IPR002028">
    <property type="entry name" value="Trp_synthase_suA"/>
</dbReference>
<dbReference type="AlphaFoldDB" id="A0A316JJR7"/>
<reference evidence="11 12" key="1">
    <citation type="submission" date="2018-05" db="EMBL/GenBank/DDBJ databases">
        <title>Comparative genomic sequence analysis between strain HN4 and CCM 8460T (Falsochrobactrum ovis) will provide more evidence to prove that HN4 is a new species of Falsochrobactrum.</title>
        <authorList>
            <person name="Lyu W."/>
            <person name="Sun L."/>
            <person name="Yao L."/>
        </authorList>
    </citation>
    <scope>NUCLEOTIDE SEQUENCE [LARGE SCALE GENOMIC DNA]</scope>
    <source>
        <strain evidence="11 12">HN4</strain>
    </source>
</reference>
<comment type="similarity">
    <text evidence="9 10">Belongs to the TrpA family.</text>
</comment>
<comment type="function">
    <text evidence="1 9">The alpha subunit is responsible for the aldol cleavage of indoleglycerol phosphate to indole and glyceraldehyde 3-phosphate.</text>
</comment>
<dbReference type="Pfam" id="PF00290">
    <property type="entry name" value="Trp_syntA"/>
    <property type="match status" value="1"/>
</dbReference>
<dbReference type="RefSeq" id="WP_109704912.1">
    <property type="nucleotide sequence ID" value="NZ_QGDB01000001.1"/>
</dbReference>
<dbReference type="EC" id="4.2.1.20" evidence="9"/>
<evidence type="ECO:0000256" key="9">
    <source>
        <dbReference type="HAMAP-Rule" id="MF_00131"/>
    </source>
</evidence>
<comment type="subunit">
    <text evidence="3 9">Tetramer of two alpha and two beta chains.</text>
</comment>
<evidence type="ECO:0000313" key="12">
    <source>
        <dbReference type="Proteomes" id="UP000245865"/>
    </source>
</evidence>
<dbReference type="NCBIfam" id="TIGR00262">
    <property type="entry name" value="trpA"/>
    <property type="match status" value="1"/>
</dbReference>
<accession>A0A316JJR7</accession>
<dbReference type="GO" id="GO:0004834">
    <property type="term" value="F:tryptophan synthase activity"/>
    <property type="evidence" value="ECO:0007669"/>
    <property type="project" value="UniProtKB-UniRule"/>
</dbReference>
<evidence type="ECO:0000256" key="3">
    <source>
        <dbReference type="ARBA" id="ARBA00011270"/>
    </source>
</evidence>
<evidence type="ECO:0000256" key="4">
    <source>
        <dbReference type="ARBA" id="ARBA00022605"/>
    </source>
</evidence>
<sequence>MTTRIDTKFAQLKSEGRPALVTYFMGGDPDYETSLEVMKALPKAGSDVIELGMPFSDPMADGPAIQAAGLRSLKAGQTLAKTLKMAEDFRKQDDTTPIVLMGYYNPIYIYGVERFLNDAKASGIDGLIIVDLPSEMDKELCIPAMEAGISFIRLTTPTTDDKRLPKVLHNSSGFVYYVSMNGITGSAIADTSAVADAVRRIKKSTQLPICVGFGVKTPEQAAAIGAAADGVVVGTAIVNAIAGELGADGKAKGDPVAAATKLVSALAQSIRATRLEAAQ</sequence>
<dbReference type="Gene3D" id="3.20.20.70">
    <property type="entry name" value="Aldolase class I"/>
    <property type="match status" value="1"/>
</dbReference>
<dbReference type="PANTHER" id="PTHR43406:SF1">
    <property type="entry name" value="TRYPTOPHAN SYNTHASE ALPHA CHAIN, CHLOROPLASTIC"/>
    <property type="match status" value="1"/>
</dbReference>
<evidence type="ECO:0000256" key="5">
    <source>
        <dbReference type="ARBA" id="ARBA00022822"/>
    </source>
</evidence>
<dbReference type="Proteomes" id="UP000245865">
    <property type="component" value="Unassembled WGS sequence"/>
</dbReference>
<comment type="catalytic activity">
    <reaction evidence="8 9">
        <text>(1S,2R)-1-C-(indol-3-yl)glycerol 3-phosphate + L-serine = D-glyceraldehyde 3-phosphate + L-tryptophan + H2O</text>
        <dbReference type="Rhea" id="RHEA:10532"/>
        <dbReference type="ChEBI" id="CHEBI:15377"/>
        <dbReference type="ChEBI" id="CHEBI:33384"/>
        <dbReference type="ChEBI" id="CHEBI:57912"/>
        <dbReference type="ChEBI" id="CHEBI:58866"/>
        <dbReference type="ChEBI" id="CHEBI:59776"/>
        <dbReference type="EC" id="4.2.1.20"/>
    </reaction>
</comment>
<dbReference type="OrthoDB" id="9804578at2"/>
<dbReference type="SUPFAM" id="SSF51366">
    <property type="entry name" value="Ribulose-phoshate binding barrel"/>
    <property type="match status" value="1"/>
</dbReference>
<evidence type="ECO:0000256" key="8">
    <source>
        <dbReference type="ARBA" id="ARBA00049047"/>
    </source>
</evidence>
<evidence type="ECO:0000313" key="11">
    <source>
        <dbReference type="EMBL" id="PWL19523.1"/>
    </source>
</evidence>
<comment type="caution">
    <text evidence="11">The sequence shown here is derived from an EMBL/GenBank/DDBJ whole genome shotgun (WGS) entry which is preliminary data.</text>
</comment>
<dbReference type="GO" id="GO:0005829">
    <property type="term" value="C:cytosol"/>
    <property type="evidence" value="ECO:0007669"/>
    <property type="project" value="TreeGrafter"/>
</dbReference>
<keyword evidence="5 9" id="KW-0822">Tryptophan biosynthesis</keyword>
<dbReference type="InterPro" id="IPR018204">
    <property type="entry name" value="Trp_synthase_alpha_AS"/>
</dbReference>
<organism evidence="11 12">
    <name type="scientific">Falsochrobactrum shanghaiense</name>
    <dbReference type="NCBI Taxonomy" id="2201899"/>
    <lineage>
        <taxon>Bacteria</taxon>
        <taxon>Pseudomonadati</taxon>
        <taxon>Pseudomonadota</taxon>
        <taxon>Alphaproteobacteria</taxon>
        <taxon>Hyphomicrobiales</taxon>
        <taxon>Brucellaceae</taxon>
        <taxon>Falsochrobactrum</taxon>
    </lineage>
</organism>
<dbReference type="EMBL" id="QGDB01000001">
    <property type="protein sequence ID" value="PWL19523.1"/>
    <property type="molecule type" value="Genomic_DNA"/>
</dbReference>
<comment type="pathway">
    <text evidence="2 9">Amino-acid biosynthesis; L-tryptophan biosynthesis; L-tryptophan from chorismate: step 5/5.</text>
</comment>
<gene>
    <name evidence="9" type="primary">trpA</name>
    <name evidence="11" type="ORF">DKP76_02985</name>
</gene>
<feature type="active site" description="Proton acceptor" evidence="9">
    <location>
        <position position="50"/>
    </location>
</feature>
<dbReference type="PROSITE" id="PS00167">
    <property type="entry name" value="TRP_SYNTHASE_ALPHA"/>
    <property type="match status" value="1"/>
</dbReference>
<evidence type="ECO:0000256" key="1">
    <source>
        <dbReference type="ARBA" id="ARBA00003365"/>
    </source>
</evidence>
<name>A0A316JJR7_9HYPH</name>
<dbReference type="CDD" id="cd04724">
    <property type="entry name" value="Tryptophan_synthase_alpha"/>
    <property type="match status" value="1"/>
</dbReference>
<dbReference type="PANTHER" id="PTHR43406">
    <property type="entry name" value="TRYPTOPHAN SYNTHASE, ALPHA CHAIN"/>
    <property type="match status" value="1"/>
</dbReference>
<evidence type="ECO:0000256" key="7">
    <source>
        <dbReference type="ARBA" id="ARBA00023239"/>
    </source>
</evidence>
<feature type="active site" description="Proton acceptor" evidence="9">
    <location>
        <position position="61"/>
    </location>
</feature>
<dbReference type="InterPro" id="IPR011060">
    <property type="entry name" value="RibuloseP-bd_barrel"/>
</dbReference>